<dbReference type="EMBL" id="BGPR01000936">
    <property type="protein sequence ID" value="GBM40609.1"/>
    <property type="molecule type" value="Genomic_DNA"/>
</dbReference>
<gene>
    <name evidence="2" type="ORF">AVEN_27196_1</name>
</gene>
<dbReference type="Proteomes" id="UP000499080">
    <property type="component" value="Unassembled WGS sequence"/>
</dbReference>
<evidence type="ECO:0000313" key="2">
    <source>
        <dbReference type="EMBL" id="GBM40609.1"/>
    </source>
</evidence>
<dbReference type="AlphaFoldDB" id="A0A4Y2FJS7"/>
<dbReference type="InterPro" id="IPR036397">
    <property type="entry name" value="RNaseH_sf"/>
</dbReference>
<dbReference type="Gene3D" id="3.30.420.10">
    <property type="entry name" value="Ribonuclease H-like superfamily/Ribonuclease H"/>
    <property type="match status" value="1"/>
</dbReference>
<name>A0A4Y2FJS7_ARAVE</name>
<dbReference type="OrthoDB" id="616263at2759"/>
<organism evidence="2 3">
    <name type="scientific">Araneus ventricosus</name>
    <name type="common">Orbweaver spider</name>
    <name type="synonym">Epeira ventricosa</name>
    <dbReference type="NCBI Taxonomy" id="182803"/>
    <lineage>
        <taxon>Eukaryota</taxon>
        <taxon>Metazoa</taxon>
        <taxon>Ecdysozoa</taxon>
        <taxon>Arthropoda</taxon>
        <taxon>Chelicerata</taxon>
        <taxon>Arachnida</taxon>
        <taxon>Araneae</taxon>
        <taxon>Araneomorphae</taxon>
        <taxon>Entelegynae</taxon>
        <taxon>Araneoidea</taxon>
        <taxon>Araneidae</taxon>
        <taxon>Araneus</taxon>
    </lineage>
</organism>
<evidence type="ECO:0000256" key="1">
    <source>
        <dbReference type="SAM" id="MobiDB-lite"/>
    </source>
</evidence>
<dbReference type="GO" id="GO:0003676">
    <property type="term" value="F:nucleic acid binding"/>
    <property type="evidence" value="ECO:0007669"/>
    <property type="project" value="InterPro"/>
</dbReference>
<feature type="region of interest" description="Disordered" evidence="1">
    <location>
        <begin position="1"/>
        <end position="26"/>
    </location>
</feature>
<reference evidence="2 3" key="1">
    <citation type="journal article" date="2019" name="Sci. Rep.">
        <title>Orb-weaving spider Araneus ventricosus genome elucidates the spidroin gene catalogue.</title>
        <authorList>
            <person name="Kono N."/>
            <person name="Nakamura H."/>
            <person name="Ohtoshi R."/>
            <person name="Moran D.A.P."/>
            <person name="Shinohara A."/>
            <person name="Yoshida Y."/>
            <person name="Fujiwara M."/>
            <person name="Mori M."/>
            <person name="Tomita M."/>
            <person name="Arakawa K."/>
        </authorList>
    </citation>
    <scope>NUCLEOTIDE SEQUENCE [LARGE SCALE GENOMIC DNA]</scope>
</reference>
<accession>A0A4Y2FJS7</accession>
<protein>
    <submittedName>
        <fullName evidence="2">Uncharacterized protein</fullName>
    </submittedName>
</protein>
<comment type="caution">
    <text evidence="2">The sequence shown here is derived from an EMBL/GenBank/DDBJ whole genome shotgun (WGS) entry which is preliminary data.</text>
</comment>
<sequence>MSRGATSTVKRPSDSPWNSVHFLSTPPSKKCRLTKFRIKTLLIAFLGSKGLIHHQLVPASTTVNEESYEGVLKRLLQRIWRVRPQLYPEWTMETAPRQRPSAH</sequence>
<proteinExistence type="predicted"/>
<keyword evidence="3" id="KW-1185">Reference proteome</keyword>
<evidence type="ECO:0000313" key="3">
    <source>
        <dbReference type="Proteomes" id="UP000499080"/>
    </source>
</evidence>